<sequence>MIIELQNLIEQNAVTAIIGAPCTGKSWLLSHYSDKSVMIDNRNSAMESGNGDITLDQFLGAINSEQAYVCLDESQLYKHHHIIELAKLILPQNKKLLIVSQYEENLPLRELIQVCSEHNDAPITLLRLDSWNSESTSPKSYDSRSLSLTS</sequence>
<organism evidence="1 2">
    <name type="scientific">Vibrio jasicida</name>
    <dbReference type="NCBI Taxonomy" id="766224"/>
    <lineage>
        <taxon>Bacteria</taxon>
        <taxon>Pseudomonadati</taxon>
        <taxon>Pseudomonadota</taxon>
        <taxon>Gammaproteobacteria</taxon>
        <taxon>Vibrionales</taxon>
        <taxon>Vibrionaceae</taxon>
        <taxon>Vibrio</taxon>
    </lineage>
</organism>
<dbReference type="RefSeq" id="WP_409589423.1">
    <property type="nucleotide sequence ID" value="NZ_CAKMTZ010000085.1"/>
</dbReference>
<proteinExistence type="predicted"/>
<evidence type="ECO:0000313" key="1">
    <source>
        <dbReference type="EMBL" id="CAH1597507.1"/>
    </source>
</evidence>
<reference evidence="1" key="1">
    <citation type="submission" date="2022-01" db="EMBL/GenBank/DDBJ databases">
        <authorList>
            <person name="Lagorce A."/>
        </authorList>
    </citation>
    <scope>NUCLEOTIDE SEQUENCE</scope>
    <source>
        <strain evidence="1">Th15_F1_A12</strain>
    </source>
</reference>
<dbReference type="EMBL" id="CAKMUD010000086">
    <property type="protein sequence ID" value="CAH1597507.1"/>
    <property type="molecule type" value="Genomic_DNA"/>
</dbReference>
<dbReference type="Proteomes" id="UP001295462">
    <property type="component" value="Unassembled WGS sequence"/>
</dbReference>
<evidence type="ECO:0000313" key="2">
    <source>
        <dbReference type="Proteomes" id="UP001295462"/>
    </source>
</evidence>
<name>A0AAU9QPC2_9VIBR</name>
<protein>
    <recommendedName>
        <fullName evidence="3">AAA family ATPase</fullName>
    </recommendedName>
</protein>
<accession>A0AAU9QPC2</accession>
<comment type="caution">
    <text evidence="1">The sequence shown here is derived from an EMBL/GenBank/DDBJ whole genome shotgun (WGS) entry which is preliminary data.</text>
</comment>
<evidence type="ECO:0008006" key="3">
    <source>
        <dbReference type="Google" id="ProtNLM"/>
    </source>
</evidence>
<gene>
    <name evidence="1" type="ORF">THF1A12_320082</name>
</gene>
<dbReference type="AlphaFoldDB" id="A0AAU9QPC2"/>